<keyword evidence="1" id="KW-1133">Transmembrane helix</keyword>
<evidence type="ECO:0000256" key="1">
    <source>
        <dbReference type="SAM" id="Phobius"/>
    </source>
</evidence>
<evidence type="ECO:0000313" key="3">
    <source>
        <dbReference type="Proteomes" id="UP000035548"/>
    </source>
</evidence>
<feature type="transmembrane region" description="Helical" evidence="1">
    <location>
        <begin position="7"/>
        <end position="29"/>
    </location>
</feature>
<feature type="transmembrane region" description="Helical" evidence="1">
    <location>
        <begin position="35"/>
        <end position="55"/>
    </location>
</feature>
<dbReference type="Pfam" id="PF04020">
    <property type="entry name" value="Phage_holin_4_2"/>
    <property type="match status" value="1"/>
</dbReference>
<dbReference type="InterPro" id="IPR007165">
    <property type="entry name" value="Phage_holin_4_2"/>
</dbReference>
<accession>A0A0G3HBS9</accession>
<reference evidence="2 3" key="1">
    <citation type="journal article" date="2015" name="Genome Announc.">
        <title>Virulence Factor Genes Detected in the Complete Genome Sequence of Corynebacterium uterequi DSM 45634, Isolated from the Uterus of a Maiden Mare.</title>
        <authorList>
            <person name="Ruckert C."/>
            <person name="Kriete M."/>
            <person name="Jaenicke S."/>
            <person name="Winkler A."/>
            <person name="Tauch A."/>
        </authorList>
    </citation>
    <scope>NUCLEOTIDE SEQUENCE [LARGE SCALE GENOMIC DNA]</scope>
    <source>
        <strain evidence="2 3">DSM 45634</strain>
    </source>
</reference>
<dbReference type="PATRIC" id="fig|1072256.5.peg.103"/>
<proteinExistence type="predicted"/>
<name>A0A0G3HBS9_9CORY</name>
<dbReference type="KEGG" id="cut:CUTER_00535"/>
<organism evidence="2 3">
    <name type="scientific">Corynebacterium uterequi</name>
    <dbReference type="NCBI Taxonomy" id="1072256"/>
    <lineage>
        <taxon>Bacteria</taxon>
        <taxon>Bacillati</taxon>
        <taxon>Actinomycetota</taxon>
        <taxon>Actinomycetes</taxon>
        <taxon>Mycobacteriales</taxon>
        <taxon>Corynebacteriaceae</taxon>
        <taxon>Corynebacterium</taxon>
    </lineage>
</organism>
<evidence type="ECO:0000313" key="2">
    <source>
        <dbReference type="EMBL" id="AKK10135.1"/>
    </source>
</evidence>
<dbReference type="AlphaFoldDB" id="A0A0G3HBS9"/>
<keyword evidence="1" id="KW-0472">Membrane</keyword>
<dbReference type="RefSeq" id="WP_047258785.1">
    <property type="nucleotide sequence ID" value="NZ_CP011546.1"/>
</dbReference>
<dbReference type="Proteomes" id="UP000035548">
    <property type="component" value="Chromosome"/>
</dbReference>
<protein>
    <submittedName>
        <fullName evidence="2">Putative membrane protein</fullName>
    </submittedName>
</protein>
<reference evidence="3" key="2">
    <citation type="submission" date="2015-05" db="EMBL/GenBank/DDBJ databases">
        <title>Complete genome sequence of Corynebacterium uterequi DSM 45634, isolated from the uterus of a maiden mare.</title>
        <authorList>
            <person name="Ruckert C."/>
            <person name="Albersmeier A."/>
            <person name="Winkler A."/>
            <person name="Tauch A."/>
        </authorList>
    </citation>
    <scope>NUCLEOTIDE SEQUENCE [LARGE SCALE GENOMIC DNA]</scope>
    <source>
        <strain evidence="3">DSM 45634</strain>
    </source>
</reference>
<feature type="transmembrane region" description="Helical" evidence="1">
    <location>
        <begin position="62"/>
        <end position="86"/>
    </location>
</feature>
<dbReference type="OrthoDB" id="9810847at2"/>
<sequence length="124" mass="12721">MRGLVSVALDVVVVAVALYAVVWLLPGITLVGDEWTFLGVAAVFCLVNAVVGPFLHTVGLPLTCLTLGLFSLVINGLILVATSWLAQQVGLGLVIDGFGWAVVGAVILGVARSATGTLTAPRQP</sequence>
<gene>
    <name evidence="2" type="ORF">CUTER_00535</name>
</gene>
<keyword evidence="1" id="KW-0812">Transmembrane</keyword>
<dbReference type="PANTHER" id="PTHR37309:SF1">
    <property type="entry name" value="SLR0284 PROTEIN"/>
    <property type="match status" value="1"/>
</dbReference>
<dbReference type="EMBL" id="CP011546">
    <property type="protein sequence ID" value="AKK10135.1"/>
    <property type="molecule type" value="Genomic_DNA"/>
</dbReference>
<dbReference type="PANTHER" id="PTHR37309">
    <property type="entry name" value="SLR0284 PROTEIN"/>
    <property type="match status" value="1"/>
</dbReference>
<dbReference type="STRING" id="1072256.CUTER_00535"/>
<feature type="transmembrane region" description="Helical" evidence="1">
    <location>
        <begin position="98"/>
        <end position="120"/>
    </location>
</feature>
<keyword evidence="3" id="KW-1185">Reference proteome</keyword>